<dbReference type="SMART" id="SM00744">
    <property type="entry name" value="RINGv"/>
    <property type="match status" value="1"/>
</dbReference>
<dbReference type="PROSITE" id="PS51292">
    <property type="entry name" value="ZF_RING_CH"/>
    <property type="match status" value="1"/>
</dbReference>
<feature type="non-terminal residue" evidence="11">
    <location>
        <position position="156"/>
    </location>
</feature>
<dbReference type="EMBL" id="CAMXCT020000385">
    <property type="protein sequence ID" value="CAL1131437.1"/>
    <property type="molecule type" value="Genomic_DNA"/>
</dbReference>
<dbReference type="Gene3D" id="3.30.40.10">
    <property type="entry name" value="Zinc/RING finger domain, C3HC4 (zinc finger)"/>
    <property type="match status" value="1"/>
</dbReference>
<evidence type="ECO:0000313" key="11">
    <source>
        <dbReference type="EMBL" id="CAI3978062.1"/>
    </source>
</evidence>
<evidence type="ECO:0000256" key="3">
    <source>
        <dbReference type="ARBA" id="ARBA00022692"/>
    </source>
</evidence>
<evidence type="ECO:0000256" key="5">
    <source>
        <dbReference type="ARBA" id="ARBA00022771"/>
    </source>
</evidence>
<dbReference type="GO" id="GO:0008270">
    <property type="term" value="F:zinc ion binding"/>
    <property type="evidence" value="ECO:0007669"/>
    <property type="project" value="UniProtKB-KW"/>
</dbReference>
<comment type="subcellular location">
    <subcellularLocation>
        <location evidence="1">Membrane</location>
        <topology evidence="1">Multi-pass membrane protein</topology>
    </subcellularLocation>
</comment>
<dbReference type="PANTHER" id="PTHR46065:SF3">
    <property type="entry name" value="FI20425P1"/>
    <property type="match status" value="1"/>
</dbReference>
<accession>A0A9P1BR66</accession>
<dbReference type="GO" id="GO:0016740">
    <property type="term" value="F:transferase activity"/>
    <property type="evidence" value="ECO:0007669"/>
    <property type="project" value="UniProtKB-KW"/>
</dbReference>
<dbReference type="PANTHER" id="PTHR46065">
    <property type="entry name" value="E3 UBIQUITIN-PROTEIN LIGASE MARCH 2/3 FAMILY MEMBER"/>
    <property type="match status" value="1"/>
</dbReference>
<evidence type="ECO:0000256" key="2">
    <source>
        <dbReference type="ARBA" id="ARBA00022679"/>
    </source>
</evidence>
<keyword evidence="3" id="KW-0812">Transmembrane</keyword>
<dbReference type="EMBL" id="CAMXCT010000385">
    <property type="protein sequence ID" value="CAI3978062.1"/>
    <property type="molecule type" value="Genomic_DNA"/>
</dbReference>
<evidence type="ECO:0000256" key="6">
    <source>
        <dbReference type="ARBA" id="ARBA00022786"/>
    </source>
</evidence>
<protein>
    <submittedName>
        <fullName evidence="12">CLUMA_CG003385, isoform A</fullName>
    </submittedName>
</protein>
<dbReference type="GO" id="GO:0016020">
    <property type="term" value="C:membrane"/>
    <property type="evidence" value="ECO:0007669"/>
    <property type="project" value="UniProtKB-SubCell"/>
</dbReference>
<keyword evidence="13" id="KW-1185">Reference proteome</keyword>
<reference evidence="11" key="1">
    <citation type="submission" date="2022-10" db="EMBL/GenBank/DDBJ databases">
        <authorList>
            <person name="Chen Y."/>
            <person name="Dougan E. K."/>
            <person name="Chan C."/>
            <person name="Rhodes N."/>
            <person name="Thang M."/>
        </authorList>
    </citation>
    <scope>NUCLEOTIDE SEQUENCE</scope>
</reference>
<keyword evidence="7" id="KW-0862">Zinc</keyword>
<evidence type="ECO:0000256" key="1">
    <source>
        <dbReference type="ARBA" id="ARBA00004141"/>
    </source>
</evidence>
<evidence type="ECO:0000256" key="9">
    <source>
        <dbReference type="ARBA" id="ARBA00023136"/>
    </source>
</evidence>
<feature type="domain" description="RING-CH-type" evidence="10">
    <location>
        <begin position="19"/>
        <end position="95"/>
    </location>
</feature>
<sequence length="156" mass="17165">MAAAQDVELDAPTGSQAAELDEGQAICWICRDPDRQEPLVAPCRCRGSMRGVHASCIESWIAARTRQRLRPELQGGDHVQPQICCDLCGEPYQAEHHPAHLCDCLKAHMRECLEQLQDELGTLGLRRVCGIVLGNCWLTCVMMGSAILVSDILKEA</sequence>
<dbReference type="Pfam" id="PF12906">
    <property type="entry name" value="RINGv"/>
    <property type="match status" value="1"/>
</dbReference>
<evidence type="ECO:0000313" key="13">
    <source>
        <dbReference type="Proteomes" id="UP001152797"/>
    </source>
</evidence>
<dbReference type="InterPro" id="IPR011016">
    <property type="entry name" value="Znf_RING-CH"/>
</dbReference>
<dbReference type="AlphaFoldDB" id="A0A9P1BR66"/>
<keyword evidence="8" id="KW-1133">Transmembrane helix</keyword>
<dbReference type="OrthoDB" id="425016at2759"/>
<gene>
    <name evidence="11" type="ORF">C1SCF055_LOCUS6150</name>
</gene>
<comment type="caution">
    <text evidence="11">The sequence shown here is derived from an EMBL/GenBank/DDBJ whole genome shotgun (WGS) entry which is preliminary data.</text>
</comment>
<keyword evidence="5" id="KW-0863">Zinc-finger</keyword>
<keyword evidence="6" id="KW-0833">Ubl conjugation pathway</keyword>
<evidence type="ECO:0000256" key="4">
    <source>
        <dbReference type="ARBA" id="ARBA00022723"/>
    </source>
</evidence>
<keyword evidence="2" id="KW-0808">Transferase</keyword>
<keyword evidence="9" id="KW-0472">Membrane</keyword>
<dbReference type="InterPro" id="IPR013083">
    <property type="entry name" value="Znf_RING/FYVE/PHD"/>
</dbReference>
<organism evidence="11">
    <name type="scientific">Cladocopium goreaui</name>
    <dbReference type="NCBI Taxonomy" id="2562237"/>
    <lineage>
        <taxon>Eukaryota</taxon>
        <taxon>Sar</taxon>
        <taxon>Alveolata</taxon>
        <taxon>Dinophyceae</taxon>
        <taxon>Suessiales</taxon>
        <taxon>Symbiodiniaceae</taxon>
        <taxon>Cladocopium</taxon>
    </lineage>
</organism>
<dbReference type="SUPFAM" id="SSF57850">
    <property type="entry name" value="RING/U-box"/>
    <property type="match status" value="1"/>
</dbReference>
<keyword evidence="4" id="KW-0479">Metal-binding</keyword>
<dbReference type="Proteomes" id="UP001152797">
    <property type="component" value="Unassembled WGS sequence"/>
</dbReference>
<evidence type="ECO:0000259" key="10">
    <source>
        <dbReference type="PROSITE" id="PS51292"/>
    </source>
</evidence>
<evidence type="ECO:0000313" key="12">
    <source>
        <dbReference type="EMBL" id="CAL4765374.1"/>
    </source>
</evidence>
<name>A0A9P1BR66_9DINO</name>
<reference evidence="12 13" key="2">
    <citation type="submission" date="2024-05" db="EMBL/GenBank/DDBJ databases">
        <authorList>
            <person name="Chen Y."/>
            <person name="Shah S."/>
            <person name="Dougan E. K."/>
            <person name="Thang M."/>
            <person name="Chan C."/>
        </authorList>
    </citation>
    <scope>NUCLEOTIDE SEQUENCE [LARGE SCALE GENOMIC DNA]</scope>
</reference>
<evidence type="ECO:0000256" key="8">
    <source>
        <dbReference type="ARBA" id="ARBA00022989"/>
    </source>
</evidence>
<dbReference type="EMBL" id="CAMXCT030000385">
    <property type="protein sequence ID" value="CAL4765374.1"/>
    <property type="molecule type" value="Genomic_DNA"/>
</dbReference>
<proteinExistence type="predicted"/>
<evidence type="ECO:0000256" key="7">
    <source>
        <dbReference type="ARBA" id="ARBA00022833"/>
    </source>
</evidence>